<keyword evidence="7" id="KW-0931">ER-Golgi transport</keyword>
<evidence type="ECO:0000256" key="3">
    <source>
        <dbReference type="ARBA" id="ARBA00022574"/>
    </source>
</evidence>
<feature type="region of interest" description="Disordered" evidence="12">
    <location>
        <begin position="172"/>
        <end position="217"/>
    </location>
</feature>
<feature type="transmembrane region" description="Helical" evidence="13">
    <location>
        <begin position="470"/>
        <end position="491"/>
    </location>
</feature>
<keyword evidence="10 13" id="KW-0472">Membrane</keyword>
<dbReference type="GO" id="GO:0005789">
    <property type="term" value="C:endoplasmic reticulum membrane"/>
    <property type="evidence" value="ECO:0007669"/>
    <property type="project" value="UniProtKB-SubCell"/>
</dbReference>
<keyword evidence="9 13" id="KW-1133">Transmembrane helix</keyword>
<dbReference type="AlphaFoldDB" id="A0A5C6PKI5"/>
<evidence type="ECO:0000256" key="2">
    <source>
        <dbReference type="ARBA" id="ARBA00022448"/>
    </source>
</evidence>
<dbReference type="PROSITE" id="PS50082">
    <property type="entry name" value="WD_REPEATS_2"/>
    <property type="match status" value="1"/>
</dbReference>
<protein>
    <submittedName>
        <fullName evidence="14">Prolactin regulatory element-binding protein</fullName>
    </submittedName>
</protein>
<name>A0A5C6PKI5_9TELE</name>
<dbReference type="EMBL" id="RHFK02000002">
    <property type="protein sequence ID" value="TWW79945.1"/>
    <property type="molecule type" value="Genomic_DNA"/>
</dbReference>
<dbReference type="InterPro" id="IPR036322">
    <property type="entry name" value="WD40_repeat_dom_sf"/>
</dbReference>
<dbReference type="PANTHER" id="PTHR23284:SF0">
    <property type="entry name" value="PROLACTIN REGULATORY ELEMENT-BINDING PROTEIN"/>
    <property type="match status" value="1"/>
</dbReference>
<comment type="subcellular location">
    <subcellularLocation>
        <location evidence="1">Endoplasmic reticulum membrane</location>
        <topology evidence="1">Single-pass membrane protein</topology>
    </subcellularLocation>
</comment>
<evidence type="ECO:0000256" key="5">
    <source>
        <dbReference type="ARBA" id="ARBA00022737"/>
    </source>
</evidence>
<evidence type="ECO:0000313" key="15">
    <source>
        <dbReference type="Proteomes" id="UP000324091"/>
    </source>
</evidence>
<comment type="caution">
    <text evidence="14">The sequence shown here is derived from an EMBL/GenBank/DDBJ whole genome shotgun (WGS) entry which is preliminary data.</text>
</comment>
<evidence type="ECO:0000256" key="6">
    <source>
        <dbReference type="ARBA" id="ARBA00022824"/>
    </source>
</evidence>
<keyword evidence="15" id="KW-1185">Reference proteome</keyword>
<feature type="repeat" description="WD" evidence="11">
    <location>
        <begin position="241"/>
        <end position="263"/>
    </location>
</feature>
<evidence type="ECO:0000256" key="4">
    <source>
        <dbReference type="ARBA" id="ARBA00022692"/>
    </source>
</evidence>
<organism evidence="14 15">
    <name type="scientific">Takifugu flavidus</name>
    <name type="common">sansaifugu</name>
    <dbReference type="NCBI Taxonomy" id="433684"/>
    <lineage>
        <taxon>Eukaryota</taxon>
        <taxon>Metazoa</taxon>
        <taxon>Chordata</taxon>
        <taxon>Craniata</taxon>
        <taxon>Vertebrata</taxon>
        <taxon>Euteleostomi</taxon>
        <taxon>Actinopterygii</taxon>
        <taxon>Neopterygii</taxon>
        <taxon>Teleostei</taxon>
        <taxon>Neoteleostei</taxon>
        <taxon>Acanthomorphata</taxon>
        <taxon>Eupercaria</taxon>
        <taxon>Tetraodontiformes</taxon>
        <taxon>Tetradontoidea</taxon>
        <taxon>Tetraodontidae</taxon>
        <taxon>Takifugu</taxon>
    </lineage>
</organism>
<feature type="compositionally biased region" description="Basic and acidic residues" evidence="12">
    <location>
        <begin position="184"/>
        <end position="200"/>
    </location>
</feature>
<dbReference type="InterPro" id="IPR045260">
    <property type="entry name" value="Sec12-like"/>
</dbReference>
<proteinExistence type="predicted"/>
<dbReference type="Proteomes" id="UP000324091">
    <property type="component" value="Chromosome 10"/>
</dbReference>
<accession>A0A5C6PKI5</accession>
<dbReference type="GO" id="GO:0006888">
    <property type="term" value="P:endoplasmic reticulum to Golgi vesicle-mediated transport"/>
    <property type="evidence" value="ECO:0007669"/>
    <property type="project" value="TreeGrafter"/>
</dbReference>
<gene>
    <name evidence="14" type="ORF">D4764_10G0009750</name>
</gene>
<dbReference type="GO" id="GO:0003400">
    <property type="term" value="P:regulation of COPII vesicle coating"/>
    <property type="evidence" value="ECO:0007669"/>
    <property type="project" value="TreeGrafter"/>
</dbReference>
<dbReference type="PROSITE" id="PS50294">
    <property type="entry name" value="WD_REPEATS_REGION"/>
    <property type="match status" value="1"/>
</dbReference>
<evidence type="ECO:0000256" key="9">
    <source>
        <dbReference type="ARBA" id="ARBA00022989"/>
    </source>
</evidence>
<dbReference type="InterPro" id="IPR015943">
    <property type="entry name" value="WD40/YVTN_repeat-like_dom_sf"/>
</dbReference>
<feature type="compositionally biased region" description="Basic and acidic residues" evidence="12">
    <location>
        <begin position="208"/>
        <end position="217"/>
    </location>
</feature>
<evidence type="ECO:0000256" key="1">
    <source>
        <dbReference type="ARBA" id="ARBA00004389"/>
    </source>
</evidence>
<dbReference type="GO" id="GO:0015031">
    <property type="term" value="P:protein transport"/>
    <property type="evidence" value="ECO:0007669"/>
    <property type="project" value="UniProtKB-KW"/>
</dbReference>
<evidence type="ECO:0000256" key="11">
    <source>
        <dbReference type="PROSITE-ProRule" id="PRU00221"/>
    </source>
</evidence>
<keyword evidence="3 11" id="KW-0853">WD repeat</keyword>
<dbReference type="PANTHER" id="PTHR23284">
    <property type="entry name" value="PROLACTIN REGULATORY ELEMENT BINDING PROTEIN"/>
    <property type="match status" value="1"/>
</dbReference>
<dbReference type="SMART" id="SM00320">
    <property type="entry name" value="WD40"/>
    <property type="match status" value="4"/>
</dbReference>
<dbReference type="GO" id="GO:0005085">
    <property type="term" value="F:guanyl-nucleotide exchange factor activity"/>
    <property type="evidence" value="ECO:0007669"/>
    <property type="project" value="InterPro"/>
</dbReference>
<evidence type="ECO:0000313" key="14">
    <source>
        <dbReference type="EMBL" id="TWW79945.1"/>
    </source>
</evidence>
<evidence type="ECO:0000256" key="13">
    <source>
        <dbReference type="SAM" id="Phobius"/>
    </source>
</evidence>
<evidence type="ECO:0000256" key="7">
    <source>
        <dbReference type="ARBA" id="ARBA00022892"/>
    </source>
</evidence>
<keyword evidence="2" id="KW-0813">Transport</keyword>
<keyword evidence="5" id="KW-0677">Repeat</keyword>
<reference evidence="14 15" key="1">
    <citation type="submission" date="2019-04" db="EMBL/GenBank/DDBJ databases">
        <title>Chromosome genome assembly for Takifugu flavidus.</title>
        <authorList>
            <person name="Xiao S."/>
        </authorList>
    </citation>
    <scope>NUCLEOTIDE SEQUENCE [LARGE SCALE GENOMIC DNA]</scope>
    <source>
        <strain evidence="14">HTHZ2018</strain>
        <tissue evidence="14">Muscle</tissue>
    </source>
</reference>
<dbReference type="InterPro" id="IPR001680">
    <property type="entry name" value="WD40_rpt"/>
</dbReference>
<dbReference type="SUPFAM" id="SSF50978">
    <property type="entry name" value="WD40 repeat-like"/>
    <property type="match status" value="1"/>
</dbReference>
<evidence type="ECO:0000256" key="12">
    <source>
        <dbReference type="SAM" id="MobiDB-lite"/>
    </source>
</evidence>
<keyword evidence="6" id="KW-0256">Endoplasmic reticulum</keyword>
<dbReference type="Gene3D" id="2.130.10.10">
    <property type="entry name" value="YVTN repeat-like/Quinoprotein amine dehydrogenase"/>
    <property type="match status" value="1"/>
</dbReference>
<evidence type="ECO:0000256" key="8">
    <source>
        <dbReference type="ARBA" id="ARBA00022927"/>
    </source>
</evidence>
<sequence>MSPPSSSPCCLLLLFPVEVRRKKMKKVKTPFLCDLRNQNSSLSRTFVRRRYGGEQQFFFREQCLTITASMGKKRILDVYRAPFPLYSVKVDPKKGLVVTAGGGGASKTGIKNALLFLDVQLVGAHQYSASLLHSHDTTTRATMNMAVADGVIAAGQDGTCCVMKTQFSKQNQGSKAAANAKSEQQGEVRRRAGKGERSGEDGAAAPEEGSHMKDESVHLSVSTLAELQSDLNPQDPLQKVVRFSPDMSLLLTGGTDGHVRVWEFPSLKKKFDFKAHDGEIEDLDMSPGNKHLVTVARGFSCSIWVGNQWALGLKWTETKPEIPDKTYRYLACRFGKVEDQKDALRLYTVQIPHKRDRKHPPCYITKWDGKSFLPMLTAPCGTEVISTLAVSDSGTFLGLGTVTGSVAIYITFSLQRLYYVKESHGIVVTDLAFLPDSLNGRNLRGDNETAMLSVAVDSRCQVHAVPNASWFPVWLVLVLCGLMVVGVILLLQHLFPGFF</sequence>
<keyword evidence="4 13" id="KW-0812">Transmembrane</keyword>
<dbReference type="Pfam" id="PF00400">
    <property type="entry name" value="WD40"/>
    <property type="match status" value="2"/>
</dbReference>
<keyword evidence="8" id="KW-0653">Protein transport</keyword>
<evidence type="ECO:0000256" key="10">
    <source>
        <dbReference type="ARBA" id="ARBA00023136"/>
    </source>
</evidence>